<sequence length="137" mass="15289">MLFRNRKGARCGLTPMGLSLSLPRRHLTCMICHIPTPCFNSLAFLVDAKYLLLAWNHRWGQHQVSPFAQHAAALRRIGSRRGNGAGSVTHRIKCLPCMTASAPRTTICDCHSLPFTELLIRPLPNWWETGGAFVDPV</sequence>
<dbReference type="HOGENOM" id="CLU_1865952_0_0_1"/>
<proteinExistence type="predicted"/>
<keyword evidence="2" id="KW-1185">Reference proteome</keyword>
<dbReference type="AlphaFoldDB" id="A0A0C3P499"/>
<accession>A0A0C3P499</accession>
<organism evidence="1 2">
    <name type="scientific">Pisolithus tinctorius Marx 270</name>
    <dbReference type="NCBI Taxonomy" id="870435"/>
    <lineage>
        <taxon>Eukaryota</taxon>
        <taxon>Fungi</taxon>
        <taxon>Dikarya</taxon>
        <taxon>Basidiomycota</taxon>
        <taxon>Agaricomycotina</taxon>
        <taxon>Agaricomycetes</taxon>
        <taxon>Agaricomycetidae</taxon>
        <taxon>Boletales</taxon>
        <taxon>Sclerodermatineae</taxon>
        <taxon>Pisolithaceae</taxon>
        <taxon>Pisolithus</taxon>
    </lineage>
</organism>
<name>A0A0C3P499_PISTI</name>
<reference evidence="1 2" key="1">
    <citation type="submission" date="2014-04" db="EMBL/GenBank/DDBJ databases">
        <authorList>
            <consortium name="DOE Joint Genome Institute"/>
            <person name="Kuo A."/>
            <person name="Kohler A."/>
            <person name="Costa M.D."/>
            <person name="Nagy L.G."/>
            <person name="Floudas D."/>
            <person name="Copeland A."/>
            <person name="Barry K.W."/>
            <person name="Cichocki N."/>
            <person name="Veneault-Fourrey C."/>
            <person name="LaButti K."/>
            <person name="Lindquist E.A."/>
            <person name="Lipzen A."/>
            <person name="Lundell T."/>
            <person name="Morin E."/>
            <person name="Murat C."/>
            <person name="Sun H."/>
            <person name="Tunlid A."/>
            <person name="Henrissat B."/>
            <person name="Grigoriev I.V."/>
            <person name="Hibbett D.S."/>
            <person name="Martin F."/>
            <person name="Nordberg H.P."/>
            <person name="Cantor M.N."/>
            <person name="Hua S.X."/>
        </authorList>
    </citation>
    <scope>NUCLEOTIDE SEQUENCE [LARGE SCALE GENOMIC DNA]</scope>
    <source>
        <strain evidence="1 2">Marx 270</strain>
    </source>
</reference>
<protein>
    <submittedName>
        <fullName evidence="1">Uncharacterized protein</fullName>
    </submittedName>
</protein>
<evidence type="ECO:0000313" key="1">
    <source>
        <dbReference type="EMBL" id="KIO02109.1"/>
    </source>
</evidence>
<dbReference type="InParanoid" id="A0A0C3P499"/>
<evidence type="ECO:0000313" key="2">
    <source>
        <dbReference type="Proteomes" id="UP000054217"/>
    </source>
</evidence>
<dbReference type="EMBL" id="KN831983">
    <property type="protein sequence ID" value="KIO02109.1"/>
    <property type="molecule type" value="Genomic_DNA"/>
</dbReference>
<gene>
    <name evidence="1" type="ORF">M404DRAFT_712832</name>
</gene>
<dbReference type="Proteomes" id="UP000054217">
    <property type="component" value="Unassembled WGS sequence"/>
</dbReference>
<reference evidence="2" key="2">
    <citation type="submission" date="2015-01" db="EMBL/GenBank/DDBJ databases">
        <title>Evolutionary Origins and Diversification of the Mycorrhizal Mutualists.</title>
        <authorList>
            <consortium name="DOE Joint Genome Institute"/>
            <consortium name="Mycorrhizal Genomics Consortium"/>
            <person name="Kohler A."/>
            <person name="Kuo A."/>
            <person name="Nagy L.G."/>
            <person name="Floudas D."/>
            <person name="Copeland A."/>
            <person name="Barry K.W."/>
            <person name="Cichocki N."/>
            <person name="Veneault-Fourrey C."/>
            <person name="LaButti K."/>
            <person name="Lindquist E.A."/>
            <person name="Lipzen A."/>
            <person name="Lundell T."/>
            <person name="Morin E."/>
            <person name="Murat C."/>
            <person name="Riley R."/>
            <person name="Ohm R."/>
            <person name="Sun H."/>
            <person name="Tunlid A."/>
            <person name="Henrissat B."/>
            <person name="Grigoriev I.V."/>
            <person name="Hibbett D.S."/>
            <person name="Martin F."/>
        </authorList>
    </citation>
    <scope>NUCLEOTIDE SEQUENCE [LARGE SCALE GENOMIC DNA]</scope>
    <source>
        <strain evidence="2">Marx 270</strain>
    </source>
</reference>